<dbReference type="AlphaFoldDB" id="A0A0L0F198"/>
<dbReference type="RefSeq" id="XP_014143815.1">
    <property type="nucleotide sequence ID" value="XM_014288340.1"/>
</dbReference>
<keyword evidence="2" id="KW-1185">Reference proteome</keyword>
<feature type="non-terminal residue" evidence="1">
    <location>
        <position position="1"/>
    </location>
</feature>
<dbReference type="EMBL" id="KQ252807">
    <property type="protein sequence ID" value="KNC69913.1"/>
    <property type="molecule type" value="Genomic_DNA"/>
</dbReference>
<dbReference type="GeneID" id="25918072"/>
<dbReference type="Proteomes" id="UP000054560">
    <property type="component" value="Unassembled WGS sequence"/>
</dbReference>
<protein>
    <submittedName>
        <fullName evidence="1">Uncharacterized protein</fullName>
    </submittedName>
</protein>
<accession>A0A0L0F198</accession>
<proteinExistence type="predicted"/>
<organism evidence="1 2">
    <name type="scientific">Sphaeroforma arctica JP610</name>
    <dbReference type="NCBI Taxonomy" id="667725"/>
    <lineage>
        <taxon>Eukaryota</taxon>
        <taxon>Ichthyosporea</taxon>
        <taxon>Ichthyophonida</taxon>
        <taxon>Sphaeroforma</taxon>
    </lineage>
</organism>
<name>A0A0L0F198_9EUKA</name>
<gene>
    <name evidence="1" type="ORF">SARC_17568</name>
</gene>
<sequence length="80" mass="8462">PDPISINGVPRESAYVVCLVEGSFPSADFGDLHSRLVAVRVHSADELQLLVSVSMPQFAASDGGERVLLCVCVCDWSGEG</sequence>
<evidence type="ECO:0000313" key="1">
    <source>
        <dbReference type="EMBL" id="KNC69913.1"/>
    </source>
</evidence>
<reference evidence="1 2" key="1">
    <citation type="submission" date="2011-02" db="EMBL/GenBank/DDBJ databases">
        <title>The Genome Sequence of Sphaeroforma arctica JP610.</title>
        <authorList>
            <consortium name="The Broad Institute Genome Sequencing Platform"/>
            <person name="Russ C."/>
            <person name="Cuomo C."/>
            <person name="Young S.K."/>
            <person name="Zeng Q."/>
            <person name="Gargeya S."/>
            <person name="Alvarado L."/>
            <person name="Berlin A."/>
            <person name="Chapman S.B."/>
            <person name="Chen Z."/>
            <person name="Freedman E."/>
            <person name="Gellesch M."/>
            <person name="Goldberg J."/>
            <person name="Griggs A."/>
            <person name="Gujja S."/>
            <person name="Heilman E."/>
            <person name="Heiman D."/>
            <person name="Howarth C."/>
            <person name="Mehta T."/>
            <person name="Neiman D."/>
            <person name="Pearson M."/>
            <person name="Roberts A."/>
            <person name="Saif S."/>
            <person name="Shea T."/>
            <person name="Shenoy N."/>
            <person name="Sisk P."/>
            <person name="Stolte C."/>
            <person name="Sykes S."/>
            <person name="White J."/>
            <person name="Yandava C."/>
            <person name="Burger G."/>
            <person name="Gray M.W."/>
            <person name="Holland P.W.H."/>
            <person name="King N."/>
            <person name="Lang F.B.F."/>
            <person name="Roger A.J."/>
            <person name="Ruiz-Trillo I."/>
            <person name="Haas B."/>
            <person name="Nusbaum C."/>
            <person name="Birren B."/>
        </authorList>
    </citation>
    <scope>NUCLEOTIDE SEQUENCE [LARGE SCALE GENOMIC DNA]</scope>
    <source>
        <strain evidence="1 2">JP610</strain>
    </source>
</reference>
<evidence type="ECO:0000313" key="2">
    <source>
        <dbReference type="Proteomes" id="UP000054560"/>
    </source>
</evidence>